<gene>
    <name evidence="2" type="ORF">BKA55DRAFT_556094</name>
</gene>
<dbReference type="Proteomes" id="UP000720189">
    <property type="component" value="Unassembled WGS sequence"/>
</dbReference>
<evidence type="ECO:0000313" key="2">
    <source>
        <dbReference type="EMBL" id="KAH7267578.1"/>
    </source>
</evidence>
<feature type="chain" id="PRO_5040200690" description="Secreted protein" evidence="1">
    <location>
        <begin position="22"/>
        <end position="110"/>
    </location>
</feature>
<keyword evidence="1" id="KW-0732">Signal</keyword>
<evidence type="ECO:0008006" key="4">
    <source>
        <dbReference type="Google" id="ProtNLM"/>
    </source>
</evidence>
<keyword evidence="3" id="KW-1185">Reference proteome</keyword>
<protein>
    <recommendedName>
        <fullName evidence="4">Secreted protein</fullName>
    </recommendedName>
</protein>
<dbReference type="GeneID" id="70221626"/>
<evidence type="ECO:0000313" key="3">
    <source>
        <dbReference type="Proteomes" id="UP000720189"/>
    </source>
</evidence>
<dbReference type="EMBL" id="JAGMUX010000002">
    <property type="protein sequence ID" value="KAH7267578.1"/>
    <property type="molecule type" value="Genomic_DNA"/>
</dbReference>
<comment type="caution">
    <text evidence="2">The sequence shown here is derived from an EMBL/GenBank/DDBJ whole genome shotgun (WGS) entry which is preliminary data.</text>
</comment>
<dbReference type="RefSeq" id="XP_046055397.1">
    <property type="nucleotide sequence ID" value="XM_046191672.1"/>
</dbReference>
<dbReference type="AlphaFoldDB" id="A0A9P9R6W4"/>
<reference evidence="2" key="1">
    <citation type="journal article" date="2021" name="Nat. Commun.">
        <title>Genetic determinants of endophytism in the Arabidopsis root mycobiome.</title>
        <authorList>
            <person name="Mesny F."/>
            <person name="Miyauchi S."/>
            <person name="Thiergart T."/>
            <person name="Pickel B."/>
            <person name="Atanasova L."/>
            <person name="Karlsson M."/>
            <person name="Huettel B."/>
            <person name="Barry K.W."/>
            <person name="Haridas S."/>
            <person name="Chen C."/>
            <person name="Bauer D."/>
            <person name="Andreopoulos W."/>
            <person name="Pangilinan J."/>
            <person name="LaButti K."/>
            <person name="Riley R."/>
            <person name="Lipzen A."/>
            <person name="Clum A."/>
            <person name="Drula E."/>
            <person name="Henrissat B."/>
            <person name="Kohler A."/>
            <person name="Grigoriev I.V."/>
            <person name="Martin F.M."/>
            <person name="Hacquard S."/>
        </authorList>
    </citation>
    <scope>NUCLEOTIDE SEQUENCE</scope>
    <source>
        <strain evidence="2">MPI-CAGE-AT-0023</strain>
    </source>
</reference>
<proteinExistence type="predicted"/>
<evidence type="ECO:0000256" key="1">
    <source>
        <dbReference type="SAM" id="SignalP"/>
    </source>
</evidence>
<sequence>MRWLYFVGLVLVVPTAPVTERALFPAFQVILTPSIMTRKANYKAHQTMMRIYLKDGSDQGINWFVLFIKVPRSERLISSSGLIINIQCFVHTIVVPALSHICLKDFFQIA</sequence>
<feature type="signal peptide" evidence="1">
    <location>
        <begin position="1"/>
        <end position="21"/>
    </location>
</feature>
<organism evidence="2 3">
    <name type="scientific">Fusarium redolens</name>
    <dbReference type="NCBI Taxonomy" id="48865"/>
    <lineage>
        <taxon>Eukaryota</taxon>
        <taxon>Fungi</taxon>
        <taxon>Dikarya</taxon>
        <taxon>Ascomycota</taxon>
        <taxon>Pezizomycotina</taxon>
        <taxon>Sordariomycetes</taxon>
        <taxon>Hypocreomycetidae</taxon>
        <taxon>Hypocreales</taxon>
        <taxon>Nectriaceae</taxon>
        <taxon>Fusarium</taxon>
        <taxon>Fusarium redolens species complex</taxon>
    </lineage>
</organism>
<accession>A0A9P9R6W4</accession>
<name>A0A9P9R6W4_FUSRE</name>